<name>A0A543NLW5_9ACTN</name>
<feature type="transmembrane region" description="Helical" evidence="2">
    <location>
        <begin position="12"/>
        <end position="31"/>
    </location>
</feature>
<keyword evidence="4" id="KW-1185">Reference proteome</keyword>
<protein>
    <submittedName>
        <fullName evidence="3">Uncharacterized protein</fullName>
    </submittedName>
</protein>
<keyword evidence="2" id="KW-1133">Transmembrane helix</keyword>
<reference evidence="3 4" key="1">
    <citation type="submission" date="2019-06" db="EMBL/GenBank/DDBJ databases">
        <title>Sequencing the genomes of 1000 actinobacteria strains.</title>
        <authorList>
            <person name="Klenk H.-P."/>
        </authorList>
    </citation>
    <scope>NUCLEOTIDE SEQUENCE [LARGE SCALE GENOMIC DNA]</scope>
    <source>
        <strain evidence="3 4">DSM 45015</strain>
    </source>
</reference>
<dbReference type="EMBL" id="VFQC01000001">
    <property type="protein sequence ID" value="TQN32794.1"/>
    <property type="molecule type" value="Genomic_DNA"/>
</dbReference>
<evidence type="ECO:0000256" key="2">
    <source>
        <dbReference type="SAM" id="Phobius"/>
    </source>
</evidence>
<gene>
    <name evidence="3" type="ORF">FHX37_2777</name>
</gene>
<keyword evidence="2" id="KW-0812">Transmembrane</keyword>
<feature type="compositionally biased region" description="Acidic residues" evidence="1">
    <location>
        <begin position="93"/>
        <end position="105"/>
    </location>
</feature>
<feature type="compositionally biased region" description="Acidic residues" evidence="1">
    <location>
        <begin position="50"/>
        <end position="73"/>
    </location>
</feature>
<comment type="caution">
    <text evidence="3">The sequence shown here is derived from an EMBL/GenBank/DDBJ whole genome shotgun (WGS) entry which is preliminary data.</text>
</comment>
<evidence type="ECO:0000256" key="1">
    <source>
        <dbReference type="SAM" id="MobiDB-lite"/>
    </source>
</evidence>
<accession>A0A543NLW5</accession>
<dbReference type="Proteomes" id="UP000317422">
    <property type="component" value="Unassembled WGS sequence"/>
</dbReference>
<feature type="compositionally biased region" description="Basic and acidic residues" evidence="1">
    <location>
        <begin position="36"/>
        <end position="45"/>
    </location>
</feature>
<organism evidence="3 4">
    <name type="scientific">Haloactinospora alba</name>
    <dbReference type="NCBI Taxonomy" id="405555"/>
    <lineage>
        <taxon>Bacteria</taxon>
        <taxon>Bacillati</taxon>
        <taxon>Actinomycetota</taxon>
        <taxon>Actinomycetes</taxon>
        <taxon>Streptosporangiales</taxon>
        <taxon>Nocardiopsidaceae</taxon>
        <taxon>Haloactinospora</taxon>
    </lineage>
</organism>
<keyword evidence="2" id="KW-0472">Membrane</keyword>
<feature type="region of interest" description="Disordered" evidence="1">
    <location>
        <begin position="36"/>
        <end position="126"/>
    </location>
</feature>
<sequence length="126" mass="13170">MSDNPRIAKARLVSGILGLVIAVVVVVFSVASSECDEGRYSDDHVAGSASEDDSSEDEYSLESDSDDPFEEDDRGAGSGSEDDPFEDDHSTESDSDDYDDYDDCDGSNGSTGGIFSHRGGGPGSGK</sequence>
<evidence type="ECO:0000313" key="3">
    <source>
        <dbReference type="EMBL" id="TQN32794.1"/>
    </source>
</evidence>
<dbReference type="RefSeq" id="WP_141924244.1">
    <property type="nucleotide sequence ID" value="NZ_VFQC01000001.1"/>
</dbReference>
<evidence type="ECO:0000313" key="4">
    <source>
        <dbReference type="Proteomes" id="UP000317422"/>
    </source>
</evidence>
<dbReference type="AlphaFoldDB" id="A0A543NLW5"/>
<proteinExistence type="predicted"/>